<keyword evidence="2" id="KW-0229">DNA integration</keyword>
<dbReference type="PANTHER" id="PTHR30629">
    <property type="entry name" value="PROPHAGE INTEGRASE"/>
    <property type="match status" value="1"/>
</dbReference>
<dbReference type="InterPro" id="IPR002104">
    <property type="entry name" value="Integrase_catalytic"/>
</dbReference>
<comment type="similarity">
    <text evidence="1">Belongs to the 'phage' integrase family.</text>
</comment>
<sequence>MPTADRFVRYKVVDRSGQAARSRSPFECRLFREEGRPTSKYFPTAAQAHRYGARMLAKPSVDTRGTPFTEVAEAWLGLQRGMDLKPATLKQYERHLRNWVMPKHGEWGFRDHRITSITGGDIQRLLVRMQQEGRSGSTRKQVFGLIGMICDHALSEGLIDLNPQDQVPRTRRPSSKRSRTPRPLARAQVHAIHDQIASQRHELHVDYALMVLVGFYQGMRFSEIAAIRRNHVDLSYGSLFVAEPAKHGDQRTTPLLGPLPQRLADYLDRAQLDTGDLLFPAIGGRQLPAAKVQRAKELRVDGALLREIAADLDVSLATAREYSRAKVDPKPRETDPVDRNYYRNRIWNPAVEALGMPDRQFRDLRNSCIRALLTGDIDGRRWPPDIVQQFIGHADSRMTMDVYHQVYDRDVHRFANTRTKGIQPPHLGPQ</sequence>
<dbReference type="GO" id="GO:0015074">
    <property type="term" value="P:DNA integration"/>
    <property type="evidence" value="ECO:0007669"/>
    <property type="project" value="UniProtKB-KW"/>
</dbReference>
<dbReference type="PROSITE" id="PS51900">
    <property type="entry name" value="CB"/>
    <property type="match status" value="1"/>
</dbReference>
<organism evidence="9 10">
    <name type="scientific">Euzebya pacifica</name>
    <dbReference type="NCBI Taxonomy" id="1608957"/>
    <lineage>
        <taxon>Bacteria</taxon>
        <taxon>Bacillati</taxon>
        <taxon>Actinomycetota</taxon>
        <taxon>Nitriliruptoria</taxon>
        <taxon>Euzebyales</taxon>
    </lineage>
</organism>
<dbReference type="GO" id="GO:0006310">
    <property type="term" value="P:DNA recombination"/>
    <property type="evidence" value="ECO:0007669"/>
    <property type="project" value="UniProtKB-KW"/>
</dbReference>
<dbReference type="Gene3D" id="1.10.150.130">
    <property type="match status" value="1"/>
</dbReference>
<protein>
    <submittedName>
        <fullName evidence="9">Integrase</fullName>
    </submittedName>
</protein>
<dbReference type="AlphaFoldDB" id="A0A346XX15"/>
<dbReference type="InterPro" id="IPR050808">
    <property type="entry name" value="Phage_Integrase"/>
</dbReference>
<dbReference type="InterPro" id="IPR044068">
    <property type="entry name" value="CB"/>
</dbReference>
<proteinExistence type="inferred from homology"/>
<dbReference type="PANTHER" id="PTHR30629:SF2">
    <property type="entry name" value="PROPHAGE INTEGRASE INTS-RELATED"/>
    <property type="match status" value="1"/>
</dbReference>
<dbReference type="EMBL" id="CP031165">
    <property type="protein sequence ID" value="AXV06762.1"/>
    <property type="molecule type" value="Genomic_DNA"/>
</dbReference>
<dbReference type="InterPro" id="IPR010998">
    <property type="entry name" value="Integrase_recombinase_N"/>
</dbReference>
<feature type="domain" description="Core-binding (CB)" evidence="8">
    <location>
        <begin position="66"/>
        <end position="154"/>
    </location>
</feature>
<gene>
    <name evidence="9" type="ORF">DVS28_a2077</name>
</gene>
<dbReference type="InterPro" id="IPR011010">
    <property type="entry name" value="DNA_brk_join_enz"/>
</dbReference>
<feature type="domain" description="Tyr recombinase" evidence="7">
    <location>
        <begin position="179"/>
        <end position="416"/>
    </location>
</feature>
<dbReference type="PROSITE" id="PS51898">
    <property type="entry name" value="TYR_RECOMBINASE"/>
    <property type="match status" value="1"/>
</dbReference>
<feature type="region of interest" description="Disordered" evidence="6">
    <location>
        <begin position="161"/>
        <end position="183"/>
    </location>
</feature>
<evidence type="ECO:0000256" key="3">
    <source>
        <dbReference type="ARBA" id="ARBA00023125"/>
    </source>
</evidence>
<dbReference type="RefSeq" id="WP_164710361.1">
    <property type="nucleotide sequence ID" value="NZ_CP031165.1"/>
</dbReference>
<dbReference type="InterPro" id="IPR013762">
    <property type="entry name" value="Integrase-like_cat_sf"/>
</dbReference>
<evidence type="ECO:0000313" key="9">
    <source>
        <dbReference type="EMBL" id="AXV06762.1"/>
    </source>
</evidence>
<dbReference type="Proteomes" id="UP000264006">
    <property type="component" value="Chromosome"/>
</dbReference>
<dbReference type="GO" id="GO:0003677">
    <property type="term" value="F:DNA binding"/>
    <property type="evidence" value="ECO:0007669"/>
    <property type="project" value="UniProtKB-UniRule"/>
</dbReference>
<feature type="compositionally biased region" description="Basic residues" evidence="6">
    <location>
        <begin position="169"/>
        <end position="180"/>
    </location>
</feature>
<keyword evidence="4" id="KW-0233">DNA recombination</keyword>
<evidence type="ECO:0000313" key="10">
    <source>
        <dbReference type="Proteomes" id="UP000264006"/>
    </source>
</evidence>
<accession>A0A346XX15</accession>
<keyword evidence="10" id="KW-1185">Reference proteome</keyword>
<evidence type="ECO:0000256" key="4">
    <source>
        <dbReference type="ARBA" id="ARBA00023172"/>
    </source>
</evidence>
<dbReference type="KEGG" id="euz:DVS28_a2077"/>
<reference evidence="9 10" key="1">
    <citation type="submission" date="2018-09" db="EMBL/GenBank/DDBJ databases">
        <title>Complete genome sequence of Euzebya sp. DY32-46 isolated from seawater of Pacific Ocean.</title>
        <authorList>
            <person name="Xu L."/>
            <person name="Wu Y.-H."/>
            <person name="Xu X.-W."/>
        </authorList>
    </citation>
    <scope>NUCLEOTIDE SEQUENCE [LARGE SCALE GENOMIC DNA]</scope>
    <source>
        <strain evidence="9 10">DY32-46</strain>
    </source>
</reference>
<evidence type="ECO:0000259" key="8">
    <source>
        <dbReference type="PROSITE" id="PS51900"/>
    </source>
</evidence>
<dbReference type="Pfam" id="PF00589">
    <property type="entry name" value="Phage_integrase"/>
    <property type="match status" value="1"/>
</dbReference>
<evidence type="ECO:0000256" key="2">
    <source>
        <dbReference type="ARBA" id="ARBA00022908"/>
    </source>
</evidence>
<dbReference type="SUPFAM" id="SSF56349">
    <property type="entry name" value="DNA breaking-rejoining enzymes"/>
    <property type="match status" value="1"/>
</dbReference>
<dbReference type="Gene3D" id="1.10.443.10">
    <property type="entry name" value="Intergrase catalytic core"/>
    <property type="match status" value="1"/>
</dbReference>
<evidence type="ECO:0000256" key="5">
    <source>
        <dbReference type="PROSITE-ProRule" id="PRU01248"/>
    </source>
</evidence>
<evidence type="ECO:0000256" key="1">
    <source>
        <dbReference type="ARBA" id="ARBA00008857"/>
    </source>
</evidence>
<keyword evidence="3 5" id="KW-0238">DNA-binding</keyword>
<name>A0A346XX15_9ACTN</name>
<evidence type="ECO:0000256" key="6">
    <source>
        <dbReference type="SAM" id="MobiDB-lite"/>
    </source>
</evidence>
<evidence type="ECO:0000259" key="7">
    <source>
        <dbReference type="PROSITE" id="PS51898"/>
    </source>
</evidence>